<accession>A0ABW2Q6L6</accession>
<dbReference type="Pfam" id="PF14175">
    <property type="entry name" value="YaaC"/>
    <property type="match status" value="1"/>
</dbReference>
<keyword evidence="2" id="KW-1185">Reference proteome</keyword>
<dbReference type="InterPro" id="IPR026988">
    <property type="entry name" value="YaaC-like"/>
</dbReference>
<dbReference type="EMBL" id="JBHTCO010000042">
    <property type="protein sequence ID" value="MFC7395131.1"/>
    <property type="molecule type" value="Genomic_DNA"/>
</dbReference>
<sequence>MENIFSIWSNFYPYLSVHYSQHYLKNCYENQNLPEPAANSYKNGYPFCYYLQHGKMFYLQAEQAPYELKPVLLFYGMIQLLKAWLLTADVDYPDKANVLAHGVSSRKKKKYGYAFFDDAVRIQKTGLFSHLAKLMFHMKPLEGKKYCMGLLLKNIPELNELFKRMKKKAFYHPLIPKQKCQYILPINILDEWHMTVDRFCQNLNKYGISCSSDKNLLILKLKKELTPIYADPFQYSLTGDYMVSCSKERVDLPEILVHYIILYNLSMISRYETEWWYELHYQKSSPDLSFIHAFLDVTAIKIPFFISHYLGVI</sequence>
<organism evidence="1 2">
    <name type="scientific">Scopulibacillus cellulosilyticus</name>
    <dbReference type="NCBI Taxonomy" id="2665665"/>
    <lineage>
        <taxon>Bacteria</taxon>
        <taxon>Bacillati</taxon>
        <taxon>Bacillota</taxon>
        <taxon>Bacilli</taxon>
        <taxon>Bacillales</taxon>
        <taxon>Sporolactobacillaceae</taxon>
        <taxon>Scopulibacillus</taxon>
    </lineage>
</organism>
<protein>
    <submittedName>
        <fullName evidence="1">YaaC family protein</fullName>
    </submittedName>
</protein>
<reference evidence="2" key="1">
    <citation type="journal article" date="2019" name="Int. J. Syst. Evol. Microbiol.">
        <title>The Global Catalogue of Microorganisms (GCM) 10K type strain sequencing project: providing services to taxonomists for standard genome sequencing and annotation.</title>
        <authorList>
            <consortium name="The Broad Institute Genomics Platform"/>
            <consortium name="The Broad Institute Genome Sequencing Center for Infectious Disease"/>
            <person name="Wu L."/>
            <person name="Ma J."/>
        </authorList>
    </citation>
    <scope>NUCLEOTIDE SEQUENCE [LARGE SCALE GENOMIC DNA]</scope>
    <source>
        <strain evidence="2">CGMCC 1.16305</strain>
    </source>
</reference>
<evidence type="ECO:0000313" key="2">
    <source>
        <dbReference type="Proteomes" id="UP001596505"/>
    </source>
</evidence>
<evidence type="ECO:0000313" key="1">
    <source>
        <dbReference type="EMBL" id="MFC7395131.1"/>
    </source>
</evidence>
<proteinExistence type="predicted"/>
<gene>
    <name evidence="1" type="ORF">ACFQRG_19660</name>
</gene>
<dbReference type="Proteomes" id="UP001596505">
    <property type="component" value="Unassembled WGS sequence"/>
</dbReference>
<comment type="caution">
    <text evidence="1">The sequence shown here is derived from an EMBL/GenBank/DDBJ whole genome shotgun (WGS) entry which is preliminary data.</text>
</comment>
<name>A0ABW2Q6L6_9BACL</name>